<evidence type="ECO:0000256" key="1">
    <source>
        <dbReference type="SAM" id="SignalP"/>
    </source>
</evidence>
<sequence length="223" mass="25641">MQSRIIQVLTTAMAAAVLALPASSLAEEDSLPDPAVMVEETAHEILRELRERQDEMQDDPSAAYQFVEDLLLPVFDLPYATRLVLGRHGRDASPQQRRDFGEAFYRFLVRSYSDALVDQDLSEIEIEVRPTRGEPDPSRTRVRTEVVRDDASNIPVDFALRYTDDGWKVFDVTIEGVSYVTNYRNSFDSEIRQRGIDAVIERLRDRTRRKEQEMEESIEQDNG</sequence>
<proteinExistence type="predicted"/>
<keyword evidence="3" id="KW-1185">Reference proteome</keyword>
<organism evidence="2 3">
    <name type="scientific">Natronospira elongata</name>
    <dbReference type="NCBI Taxonomy" id="3110268"/>
    <lineage>
        <taxon>Bacteria</taxon>
        <taxon>Pseudomonadati</taxon>
        <taxon>Pseudomonadota</taxon>
        <taxon>Gammaproteobacteria</taxon>
        <taxon>Natronospirales</taxon>
        <taxon>Natronospiraceae</taxon>
        <taxon>Natronospira</taxon>
    </lineage>
</organism>
<dbReference type="InterPro" id="IPR042245">
    <property type="entry name" value="Tgt2/MlaC_sf"/>
</dbReference>
<evidence type="ECO:0000313" key="2">
    <source>
        <dbReference type="EMBL" id="MEA5444296.1"/>
    </source>
</evidence>
<keyword evidence="1" id="KW-0732">Signal</keyword>
<dbReference type="EMBL" id="JAYGII010000001">
    <property type="protein sequence ID" value="MEA5444296.1"/>
    <property type="molecule type" value="Genomic_DNA"/>
</dbReference>
<protein>
    <submittedName>
        <fullName evidence="2">ABC transporter substrate-binding protein</fullName>
    </submittedName>
</protein>
<dbReference type="Proteomes" id="UP001302316">
    <property type="component" value="Unassembled WGS sequence"/>
</dbReference>
<dbReference type="InterPro" id="IPR008869">
    <property type="entry name" value="MlaC/ttg2D"/>
</dbReference>
<accession>A0AAP6MLQ3</accession>
<dbReference type="RefSeq" id="WP_346049344.1">
    <property type="nucleotide sequence ID" value="NZ_JAYGII010000001.1"/>
</dbReference>
<dbReference type="PANTHER" id="PTHR36573:SF1">
    <property type="entry name" value="INTERMEMBRANE PHOSPHOLIPID TRANSPORT SYSTEM BINDING PROTEIN MLAC"/>
    <property type="match status" value="1"/>
</dbReference>
<dbReference type="Pfam" id="PF05494">
    <property type="entry name" value="MlaC"/>
    <property type="match status" value="1"/>
</dbReference>
<dbReference type="PANTHER" id="PTHR36573">
    <property type="entry name" value="INTERMEMBRANE PHOSPHOLIPID TRANSPORT SYSTEM BINDING PROTEIN MLAC"/>
    <property type="match status" value="1"/>
</dbReference>
<comment type="caution">
    <text evidence="2">The sequence shown here is derived from an EMBL/GenBank/DDBJ whole genome shotgun (WGS) entry which is preliminary data.</text>
</comment>
<feature type="signal peptide" evidence="1">
    <location>
        <begin position="1"/>
        <end position="26"/>
    </location>
</feature>
<gene>
    <name evidence="2" type="ORF">VCB98_00495</name>
</gene>
<dbReference type="Gene3D" id="3.10.450.710">
    <property type="entry name" value="Tgt2/MlaC"/>
    <property type="match status" value="1"/>
</dbReference>
<dbReference type="PIRSF" id="PIRSF004649">
    <property type="entry name" value="MlaC"/>
    <property type="match status" value="1"/>
</dbReference>
<name>A0AAP6MLQ3_9GAMM</name>
<feature type="chain" id="PRO_5043014472" evidence="1">
    <location>
        <begin position="27"/>
        <end position="223"/>
    </location>
</feature>
<reference evidence="2 3" key="1">
    <citation type="submission" date="2023-12" db="EMBL/GenBank/DDBJ databases">
        <title>Whole-genome sequencing of halo(alkali)philic microorganisms from hypersaline lakes.</title>
        <authorList>
            <person name="Sorokin D.Y."/>
            <person name="Merkel A.Y."/>
            <person name="Messina E."/>
            <person name="Yakimov M."/>
        </authorList>
    </citation>
    <scope>NUCLEOTIDE SEQUENCE [LARGE SCALE GENOMIC DNA]</scope>
    <source>
        <strain evidence="2 3">AB-CW1</strain>
    </source>
</reference>
<dbReference type="AlphaFoldDB" id="A0AAP6MLQ3"/>
<evidence type="ECO:0000313" key="3">
    <source>
        <dbReference type="Proteomes" id="UP001302316"/>
    </source>
</evidence>